<gene>
    <name evidence="2" type="ORF">KUL25_00190</name>
    <name evidence="3" type="ORF">KUL25_00195</name>
</gene>
<dbReference type="Gene3D" id="2.40.480.10">
    <property type="entry name" value="Allene oxide cyclase-like"/>
    <property type="match status" value="1"/>
</dbReference>
<proteinExistence type="predicted"/>
<evidence type="ECO:0000256" key="1">
    <source>
        <dbReference type="SAM" id="SignalP"/>
    </source>
</evidence>
<evidence type="ECO:0000313" key="4">
    <source>
        <dbReference type="Proteomes" id="UP000693972"/>
    </source>
</evidence>
<keyword evidence="4" id="KW-1185">Reference proteome</keyword>
<accession>A0A975YG04</accession>
<protein>
    <recommendedName>
        <fullName evidence="5">Dirigent-like protein</fullName>
    </recommendedName>
</protein>
<evidence type="ECO:0008006" key="5">
    <source>
        <dbReference type="Google" id="ProtNLM"/>
    </source>
</evidence>
<dbReference type="EMBL" id="CP078073">
    <property type="protein sequence ID" value="QXL87982.1"/>
    <property type="molecule type" value="Genomic_DNA"/>
</dbReference>
<dbReference type="AlphaFoldDB" id="A0A975YG04"/>
<evidence type="ECO:0000313" key="3">
    <source>
        <dbReference type="EMBL" id="QXL87982.1"/>
    </source>
</evidence>
<reference evidence="3 4" key="1">
    <citation type="submission" date="2021-07" db="EMBL/GenBank/DDBJ databases">
        <title>Karlodiniumbacter phycospheric gen. nov., sp. nov., a phycosphere bacterium isolated from karlodinium veneficum.</title>
        <authorList>
            <person name="Peng Y."/>
            <person name="Jiang L."/>
            <person name="Lee J."/>
        </authorList>
    </citation>
    <scope>NUCLEOTIDE SEQUENCE</scope>
    <source>
        <strain evidence="3 4">N5</strain>
    </source>
</reference>
<organism evidence="3">
    <name type="scientific">Gymnodinialimonas phycosphaerae</name>
    <dbReference type="NCBI Taxonomy" id="2841589"/>
    <lineage>
        <taxon>Bacteria</taxon>
        <taxon>Pseudomonadati</taxon>
        <taxon>Pseudomonadota</taxon>
        <taxon>Alphaproteobacteria</taxon>
        <taxon>Rhodobacterales</taxon>
        <taxon>Paracoccaceae</taxon>
        <taxon>Gymnodinialimonas</taxon>
    </lineage>
</organism>
<dbReference type="EMBL" id="JAIMBW010000001">
    <property type="protein sequence ID" value="MBY4891179.1"/>
    <property type="molecule type" value="Genomic_DNA"/>
</dbReference>
<dbReference type="Proteomes" id="UP000693972">
    <property type="component" value="Unassembled WGS sequence"/>
</dbReference>
<feature type="signal peptide" evidence="1">
    <location>
        <begin position="1"/>
        <end position="23"/>
    </location>
</feature>
<dbReference type="RefSeq" id="WP_257891066.1">
    <property type="nucleotide sequence ID" value="NZ_JAIMBW010000001.1"/>
</dbReference>
<keyword evidence="1" id="KW-0732">Signal</keyword>
<feature type="chain" id="PRO_5037837577" description="Dirigent-like protein" evidence="1">
    <location>
        <begin position="24"/>
        <end position="159"/>
    </location>
</feature>
<evidence type="ECO:0000313" key="2">
    <source>
        <dbReference type="EMBL" id="MBY4891179.1"/>
    </source>
</evidence>
<name>A0A975YG04_9RHOB</name>
<sequence>MNHFYTHVAALALVGLVAIPASADQTFSILQELPAITHVDIGAQGSSHGDVMAFEAEFTADDGTSGEMHGVIITVSIPIGENELFLDRIAQIVVNFGNTDTLVIAGTAAYPNGQAEMAPDSPHVRAVIGGTGRFIGARGQMVTTRRDAGHYEHTFTLVD</sequence>
<dbReference type="InterPro" id="IPR044859">
    <property type="entry name" value="Allene_oxi_cyc_Dirigent"/>
</dbReference>